<evidence type="ECO:0000313" key="2">
    <source>
        <dbReference type="EMBL" id="EET07394.1"/>
    </source>
</evidence>
<dbReference type="RefSeq" id="WP_004526179.1">
    <property type="nucleotide sequence ID" value="NZ_CM000832.1"/>
</dbReference>
<evidence type="ECO:0000256" key="1">
    <source>
        <dbReference type="SAM" id="MobiDB-lite"/>
    </source>
</evidence>
<feature type="compositionally biased region" description="Basic residues" evidence="1">
    <location>
        <begin position="271"/>
        <end position="280"/>
    </location>
</feature>
<accession>A0A0E1W4T6</accession>
<reference evidence="2" key="1">
    <citation type="submission" date="2009-05" db="EMBL/GenBank/DDBJ databases">
        <authorList>
            <person name="Harkins D.M."/>
            <person name="DeShazer D."/>
            <person name="Woods D.E."/>
            <person name="Brinkac L.M."/>
            <person name="Brown K.A."/>
            <person name="Hung G.C."/>
            <person name="Tuanyok A."/>
            <person name="Zhang B."/>
            <person name="Nierman W.C."/>
        </authorList>
    </citation>
    <scope>NUCLEOTIDE SEQUENCE [LARGE SCALE GENOMIC DNA]</scope>
    <source>
        <strain evidence="2">1710a</strain>
    </source>
</reference>
<feature type="compositionally biased region" description="Basic and acidic residues" evidence="1">
    <location>
        <begin position="246"/>
        <end position="257"/>
    </location>
</feature>
<gene>
    <name evidence="2" type="ORF">BURPS1710A_1072</name>
</gene>
<dbReference type="InterPro" id="IPR027056">
    <property type="entry name" value="Gluconate_2DH_su3"/>
</dbReference>
<feature type="region of interest" description="Disordered" evidence="1">
    <location>
        <begin position="246"/>
        <end position="280"/>
    </location>
</feature>
<dbReference type="Proteomes" id="UP000001812">
    <property type="component" value="Chromosome I"/>
</dbReference>
<organism evidence="2">
    <name type="scientific">Burkholderia pseudomallei 1710a</name>
    <dbReference type="NCBI Taxonomy" id="320371"/>
    <lineage>
        <taxon>Bacteria</taxon>
        <taxon>Pseudomonadati</taxon>
        <taxon>Pseudomonadota</taxon>
        <taxon>Betaproteobacteria</taxon>
        <taxon>Burkholderiales</taxon>
        <taxon>Burkholderiaceae</taxon>
        <taxon>Burkholderia</taxon>
        <taxon>pseudomallei group</taxon>
    </lineage>
</organism>
<evidence type="ECO:0008006" key="3">
    <source>
        <dbReference type="Google" id="ProtNLM"/>
    </source>
</evidence>
<dbReference type="AlphaFoldDB" id="A0A0E1W4T6"/>
<sequence>MKTRTNRPGGGVLARGRYAGYDVLAKRDTPSWNDATRRVLDARLAPREAPRYLDARQFATLDAVCARIVAQSEPRDARQADAEADAAAEAEVETATEAAAAAETAANEGASTRTPIPVAALIDERLLHDEGDGYRDARMPSYREAWRIGLAALDAHARAEHGRPFASLAGAERDAILRAAQRGALDGPAWRGMSSALFFSKRVLSDVASAYYSHPLAWNEIGFGGPASPRGYVRMDFNRRDPWEAPLAARDDGRADADADAASPRRLAQPGKRKGNRDAD</sequence>
<protein>
    <recommendedName>
        <fullName evidence="3">Gluconate 2-dehydrogenase subunit 3 family protein</fullName>
    </recommendedName>
</protein>
<proteinExistence type="predicted"/>
<dbReference type="Pfam" id="PF13618">
    <property type="entry name" value="Gluconate_2-dh3"/>
    <property type="match status" value="1"/>
</dbReference>
<dbReference type="HOGENOM" id="CLU_939019_0_0_4"/>
<dbReference type="EMBL" id="CM000832">
    <property type="protein sequence ID" value="EET07394.1"/>
    <property type="molecule type" value="Genomic_DNA"/>
</dbReference>
<name>A0A0E1W4T6_BURPE</name>